<feature type="domain" description="Microcin J25-processing protein McjB C-terminal" evidence="2">
    <location>
        <begin position="103"/>
        <end position="177"/>
    </location>
</feature>
<dbReference type="Proteomes" id="UP000334923">
    <property type="component" value="Unassembled WGS sequence"/>
</dbReference>
<feature type="transmembrane region" description="Helical" evidence="1">
    <location>
        <begin position="60"/>
        <end position="77"/>
    </location>
</feature>
<dbReference type="InterPro" id="IPR053521">
    <property type="entry name" value="McjB-like"/>
</dbReference>
<evidence type="ECO:0000256" key="1">
    <source>
        <dbReference type="SAM" id="Phobius"/>
    </source>
</evidence>
<evidence type="ECO:0000313" key="3">
    <source>
        <dbReference type="EMBL" id="VVM04667.1"/>
    </source>
</evidence>
<dbReference type="Pfam" id="PF14907">
    <property type="entry name" value="NTP_transf_5"/>
    <property type="match status" value="1"/>
</dbReference>
<accession>A0A5E6MF25</accession>
<sequence>MARSRCSKPGCASLCEAVLPPGSSAGSGSPRATLPSEPISGRFRRRATAARLLRLGPRKLGALILAYLSLWAVRLGLRRIPFARSRNWLARIGPLTSFRLPALPFCWAIEALSRRLPWSTCLIQAAAGRLLLSLSGTPSRVVIGVRQQDGEFRAHAWLESGGRILLGWRPLERFQVIDAVGQAGPCGEPAFDRLPPTEPSTLCSGERLGYFLARYRWNETQASLAARWDPDALPWEEILRYLQQSGLFPMARRNLRRHGIRAPEPVREALETLFVRNALAQHLQHEEGERLLRRLRAEGIPCVRFKGPELARRLYGSEQLRCSSDIDLFVPPESLSRARAICRSSGYRSPLDPVPTGILLESDTECGFVRKQGCLSYQLEIHWAFLWNASIEKAALAAFRDEVLLPGSWSLDWLYLGLAASAARDGWRNPKLLLDLQEIAILPAFDRARTRALAARFGWERLLDRLDEALASSPWRLPRSARRPGRFRFLTLLPPRRRFRLALRLLTAPSAADYLRLPLPRPLHPLYALLRPVRLLSSLGRNALPKAS</sequence>
<reference evidence="3 4" key="1">
    <citation type="submission" date="2019-09" db="EMBL/GenBank/DDBJ databases">
        <authorList>
            <person name="Cremers G."/>
        </authorList>
    </citation>
    <scope>NUCLEOTIDE SEQUENCE [LARGE SCALE GENOMIC DNA]</scope>
    <source>
        <strain evidence="3">4A</strain>
    </source>
</reference>
<dbReference type="InterPro" id="IPR032708">
    <property type="entry name" value="McjB_C"/>
</dbReference>
<organism evidence="3 4">
    <name type="scientific">Methylacidimicrobium tartarophylax</name>
    <dbReference type="NCBI Taxonomy" id="1041768"/>
    <lineage>
        <taxon>Bacteria</taxon>
        <taxon>Pseudomonadati</taxon>
        <taxon>Verrucomicrobiota</taxon>
        <taxon>Methylacidimicrobium</taxon>
    </lineage>
</organism>
<keyword evidence="4" id="KW-1185">Reference proteome</keyword>
<proteinExistence type="predicted"/>
<evidence type="ECO:0000259" key="2">
    <source>
        <dbReference type="Pfam" id="PF13471"/>
    </source>
</evidence>
<dbReference type="InterPro" id="IPR039498">
    <property type="entry name" value="NTP_transf_5"/>
</dbReference>
<dbReference type="NCBIfam" id="NF033537">
    <property type="entry name" value="lasso_biosyn_B2"/>
    <property type="match status" value="1"/>
</dbReference>
<dbReference type="Pfam" id="PF13471">
    <property type="entry name" value="Transglut_core3"/>
    <property type="match status" value="1"/>
</dbReference>
<dbReference type="AlphaFoldDB" id="A0A5E6MF25"/>
<dbReference type="RefSeq" id="WP_142659098.1">
    <property type="nucleotide sequence ID" value="NZ_CABFVA020000008.1"/>
</dbReference>
<dbReference type="EMBL" id="CABFVA020000008">
    <property type="protein sequence ID" value="VVM04667.1"/>
    <property type="molecule type" value="Genomic_DNA"/>
</dbReference>
<keyword evidence="1" id="KW-0812">Transmembrane</keyword>
<gene>
    <name evidence="3" type="ORF">MAMT_00219</name>
</gene>
<keyword evidence="1" id="KW-1133">Transmembrane helix</keyword>
<evidence type="ECO:0000313" key="4">
    <source>
        <dbReference type="Proteomes" id="UP000334923"/>
    </source>
</evidence>
<name>A0A5E6MF25_9BACT</name>
<protein>
    <recommendedName>
        <fullName evidence="2">Microcin J25-processing protein McjB C-terminal domain-containing protein</fullName>
    </recommendedName>
</protein>
<keyword evidence="1" id="KW-0472">Membrane</keyword>
<dbReference type="OrthoDB" id="9773927at2"/>